<dbReference type="AlphaFoldDB" id="A0A813QXE6"/>
<dbReference type="EMBL" id="CAJNOI010000009">
    <property type="protein sequence ID" value="CAF0774482.1"/>
    <property type="molecule type" value="Genomic_DNA"/>
</dbReference>
<reference evidence="2" key="1">
    <citation type="submission" date="2021-02" db="EMBL/GenBank/DDBJ databases">
        <authorList>
            <person name="Nowell W R."/>
        </authorList>
    </citation>
    <scope>NUCLEOTIDE SEQUENCE</scope>
</reference>
<keyword evidence="4" id="KW-1185">Reference proteome</keyword>
<dbReference type="EMBL" id="CAJNOM010000186">
    <property type="protein sequence ID" value="CAF1196725.1"/>
    <property type="molecule type" value="Genomic_DNA"/>
</dbReference>
<comment type="caution">
    <text evidence="2">The sequence shown here is derived from an EMBL/GenBank/DDBJ whole genome shotgun (WGS) entry which is preliminary data.</text>
</comment>
<evidence type="ECO:0000313" key="2">
    <source>
        <dbReference type="EMBL" id="CAF0774482.1"/>
    </source>
</evidence>
<dbReference type="OrthoDB" id="10045033at2759"/>
<keyword evidence="1" id="KW-0812">Transmembrane</keyword>
<sequence length="203" mass="24764">MTLFKTKKQYQYKPFQRSSLLTRFKSKYRLKSEYWPLEKPQPKFRSRSLFSNLHRTYRSLCLSVTFIVRLFIIIDRITRKILRFIETLIRIIHTVHGWIQMLRSIFSAIHLIIARLMNLTFKIYQIFYLLSILFEPFTNRSFEKTVSSFSNFFYKYYSSNGGCYTLKARTYHIINGIRMRWKKPNVITCDEDIYYDALNEEYQ</sequence>
<evidence type="ECO:0000313" key="5">
    <source>
        <dbReference type="Proteomes" id="UP000663877"/>
    </source>
</evidence>
<dbReference type="Proteomes" id="UP000663832">
    <property type="component" value="Unassembled WGS sequence"/>
</dbReference>
<evidence type="ECO:0000313" key="4">
    <source>
        <dbReference type="Proteomes" id="UP000663832"/>
    </source>
</evidence>
<keyword evidence="1" id="KW-0472">Membrane</keyword>
<gene>
    <name evidence="2" type="ORF">BJG266_LOCUS3759</name>
    <name evidence="3" type="ORF">QVE165_LOCUS25567</name>
</gene>
<proteinExistence type="predicted"/>
<organism evidence="2 5">
    <name type="scientific">Adineta steineri</name>
    <dbReference type="NCBI Taxonomy" id="433720"/>
    <lineage>
        <taxon>Eukaryota</taxon>
        <taxon>Metazoa</taxon>
        <taxon>Spiralia</taxon>
        <taxon>Gnathifera</taxon>
        <taxon>Rotifera</taxon>
        <taxon>Eurotatoria</taxon>
        <taxon>Bdelloidea</taxon>
        <taxon>Adinetida</taxon>
        <taxon>Adinetidae</taxon>
        <taxon>Adineta</taxon>
    </lineage>
</organism>
<dbReference type="Proteomes" id="UP000663877">
    <property type="component" value="Unassembled WGS sequence"/>
</dbReference>
<evidence type="ECO:0000256" key="1">
    <source>
        <dbReference type="SAM" id="Phobius"/>
    </source>
</evidence>
<accession>A0A813QXE6</accession>
<keyword evidence="1" id="KW-1133">Transmembrane helix</keyword>
<name>A0A813QXE6_9BILA</name>
<feature type="transmembrane region" description="Helical" evidence="1">
    <location>
        <begin position="119"/>
        <end position="137"/>
    </location>
</feature>
<protein>
    <submittedName>
        <fullName evidence="2">Uncharacterized protein</fullName>
    </submittedName>
</protein>
<evidence type="ECO:0000313" key="3">
    <source>
        <dbReference type="EMBL" id="CAF1196725.1"/>
    </source>
</evidence>